<comment type="caution">
    <text evidence="4">The sequence shown here is derived from an EMBL/GenBank/DDBJ whole genome shotgun (WGS) entry which is preliminary data.</text>
</comment>
<keyword evidence="5" id="KW-1185">Reference proteome</keyword>
<feature type="region of interest" description="Disordered" evidence="2">
    <location>
        <begin position="158"/>
        <end position="195"/>
    </location>
</feature>
<keyword evidence="1" id="KW-0677">Repeat</keyword>
<evidence type="ECO:0000313" key="4">
    <source>
        <dbReference type="EMBL" id="GEO06607.1"/>
    </source>
</evidence>
<evidence type="ECO:0000313" key="5">
    <source>
        <dbReference type="Proteomes" id="UP000321532"/>
    </source>
</evidence>
<evidence type="ECO:0000256" key="2">
    <source>
        <dbReference type="SAM" id="MobiDB-lite"/>
    </source>
</evidence>
<evidence type="ECO:0000259" key="3">
    <source>
        <dbReference type="PROSITE" id="PS51903"/>
    </source>
</evidence>
<dbReference type="RefSeq" id="WP_146903002.1">
    <property type="nucleotide sequence ID" value="NZ_BJYS01000041.1"/>
</dbReference>
<dbReference type="InterPro" id="IPR036628">
    <property type="entry name" value="Clp_N_dom_sf"/>
</dbReference>
<dbReference type="Gene3D" id="1.10.1780.10">
    <property type="entry name" value="Clp, N-terminal domain"/>
    <property type="match status" value="1"/>
</dbReference>
<organism evidence="4 5">
    <name type="scientific">Adhaeribacter aerolatus</name>
    <dbReference type="NCBI Taxonomy" id="670289"/>
    <lineage>
        <taxon>Bacteria</taxon>
        <taxon>Pseudomonadati</taxon>
        <taxon>Bacteroidota</taxon>
        <taxon>Cytophagia</taxon>
        <taxon>Cytophagales</taxon>
        <taxon>Hymenobacteraceae</taxon>
        <taxon>Adhaeribacter</taxon>
    </lineage>
</organism>
<proteinExistence type="predicted"/>
<dbReference type="InterPro" id="IPR004176">
    <property type="entry name" value="Clp_R_N"/>
</dbReference>
<dbReference type="AlphaFoldDB" id="A0A512B494"/>
<reference evidence="4 5" key="1">
    <citation type="submission" date="2019-07" db="EMBL/GenBank/DDBJ databases">
        <title>Whole genome shotgun sequence of Adhaeribacter aerolatus NBRC 106133.</title>
        <authorList>
            <person name="Hosoyama A."/>
            <person name="Uohara A."/>
            <person name="Ohji S."/>
            <person name="Ichikawa N."/>
        </authorList>
    </citation>
    <scope>NUCLEOTIDE SEQUENCE [LARGE SCALE GENOMIC DNA]</scope>
    <source>
        <strain evidence="4 5">NBRC 106133</strain>
    </source>
</reference>
<dbReference type="Proteomes" id="UP000321532">
    <property type="component" value="Unassembled WGS sequence"/>
</dbReference>
<dbReference type="PROSITE" id="PS51903">
    <property type="entry name" value="CLP_R"/>
    <property type="match status" value="1"/>
</dbReference>
<dbReference type="Pfam" id="PF02861">
    <property type="entry name" value="Clp_N"/>
    <property type="match status" value="1"/>
</dbReference>
<sequence>MEAKFSGAVKDVISLSRLEAIRIGNNFISPEHLVLGIIQQGENSAIKVLTGLNVPIQLIVKDLETSLPREMNPQDLHGSIPLTKQTEKALKITYLEEKLINSEIKLPIRQIDTLHLLLAILRDEDAATTKILKGFNITYDVLKDKALEFYRNNSQEEEISTIKNEPKEEVSPSENIITDSSSKEENASQLTSNEEENILEQSSVHLEFEIPDYLSDEEAIKLIKEGILLANSTYRGLGGSGLKVNDIRVTEPHFELIEN</sequence>
<protein>
    <recommendedName>
        <fullName evidence="3">Clp R domain-containing protein</fullName>
    </recommendedName>
</protein>
<accession>A0A512B494</accession>
<name>A0A512B494_9BACT</name>
<gene>
    <name evidence="4" type="ORF">AAE02nite_42710</name>
</gene>
<dbReference type="SUPFAM" id="SSF81923">
    <property type="entry name" value="Double Clp-N motif"/>
    <property type="match status" value="1"/>
</dbReference>
<dbReference type="OrthoDB" id="571071at2"/>
<evidence type="ECO:0000256" key="1">
    <source>
        <dbReference type="PROSITE-ProRule" id="PRU01251"/>
    </source>
</evidence>
<dbReference type="EMBL" id="BJYS01000041">
    <property type="protein sequence ID" value="GEO06607.1"/>
    <property type="molecule type" value="Genomic_DNA"/>
</dbReference>
<feature type="domain" description="Clp R" evidence="3">
    <location>
        <begin position="1"/>
        <end position="152"/>
    </location>
</feature>